<gene>
    <name evidence="2" type="ORF">GCM10009747_17440</name>
</gene>
<dbReference type="InterPro" id="IPR049874">
    <property type="entry name" value="ROK_cs"/>
</dbReference>
<dbReference type="SUPFAM" id="SSF53067">
    <property type="entry name" value="Actin-like ATPase domain"/>
    <property type="match status" value="1"/>
</dbReference>
<dbReference type="InterPro" id="IPR036388">
    <property type="entry name" value="WH-like_DNA-bd_sf"/>
</dbReference>
<dbReference type="Gene3D" id="3.30.420.40">
    <property type="match status" value="2"/>
</dbReference>
<keyword evidence="3" id="KW-1185">Reference proteome</keyword>
<evidence type="ECO:0000313" key="2">
    <source>
        <dbReference type="EMBL" id="GAA1759021.1"/>
    </source>
</evidence>
<dbReference type="PANTHER" id="PTHR18964">
    <property type="entry name" value="ROK (REPRESSOR, ORF, KINASE) FAMILY"/>
    <property type="match status" value="1"/>
</dbReference>
<evidence type="ECO:0000313" key="3">
    <source>
        <dbReference type="Proteomes" id="UP001500506"/>
    </source>
</evidence>
<organism evidence="2 3">
    <name type="scientific">Agromyces humatus</name>
    <dbReference type="NCBI Taxonomy" id="279573"/>
    <lineage>
        <taxon>Bacteria</taxon>
        <taxon>Bacillati</taxon>
        <taxon>Actinomycetota</taxon>
        <taxon>Actinomycetes</taxon>
        <taxon>Micrococcales</taxon>
        <taxon>Microbacteriaceae</taxon>
        <taxon>Agromyces</taxon>
    </lineage>
</organism>
<dbReference type="InterPro" id="IPR000600">
    <property type="entry name" value="ROK"/>
</dbReference>
<dbReference type="PANTHER" id="PTHR18964:SF149">
    <property type="entry name" value="BIFUNCTIONAL UDP-N-ACETYLGLUCOSAMINE 2-EPIMERASE_N-ACETYLMANNOSAMINE KINASE"/>
    <property type="match status" value="1"/>
</dbReference>
<accession>A0ABP4WNS7</accession>
<name>A0ABP4WNS7_9MICO</name>
<reference evidence="3" key="1">
    <citation type="journal article" date="2019" name="Int. J. Syst. Evol. Microbiol.">
        <title>The Global Catalogue of Microorganisms (GCM) 10K type strain sequencing project: providing services to taxonomists for standard genome sequencing and annotation.</title>
        <authorList>
            <consortium name="The Broad Institute Genomics Platform"/>
            <consortium name="The Broad Institute Genome Sequencing Center for Infectious Disease"/>
            <person name="Wu L."/>
            <person name="Ma J."/>
        </authorList>
    </citation>
    <scope>NUCLEOTIDE SEQUENCE [LARGE SCALE GENOMIC DNA]</scope>
    <source>
        <strain evidence="3">JCM 14319</strain>
    </source>
</reference>
<dbReference type="Proteomes" id="UP001500506">
    <property type="component" value="Unassembled WGS sequence"/>
</dbReference>
<proteinExistence type="inferred from homology"/>
<dbReference type="InterPro" id="IPR043129">
    <property type="entry name" value="ATPase_NBD"/>
</dbReference>
<dbReference type="RefSeq" id="WP_232499368.1">
    <property type="nucleotide sequence ID" value="NZ_BAAANH010000003.1"/>
</dbReference>
<dbReference type="InterPro" id="IPR036390">
    <property type="entry name" value="WH_DNA-bd_sf"/>
</dbReference>
<evidence type="ECO:0000256" key="1">
    <source>
        <dbReference type="ARBA" id="ARBA00006479"/>
    </source>
</evidence>
<dbReference type="Gene3D" id="1.10.10.10">
    <property type="entry name" value="Winged helix-like DNA-binding domain superfamily/Winged helix DNA-binding domain"/>
    <property type="match status" value="1"/>
</dbReference>
<comment type="similarity">
    <text evidence="1">Belongs to the ROK (NagC/XylR) family.</text>
</comment>
<comment type="caution">
    <text evidence="2">The sequence shown here is derived from an EMBL/GenBank/DDBJ whole genome shotgun (WGS) entry which is preliminary data.</text>
</comment>
<dbReference type="SUPFAM" id="SSF46785">
    <property type="entry name" value="Winged helix' DNA-binding domain"/>
    <property type="match status" value="1"/>
</dbReference>
<dbReference type="Pfam" id="PF00480">
    <property type="entry name" value="ROK"/>
    <property type="match status" value="1"/>
</dbReference>
<dbReference type="EMBL" id="BAAANH010000003">
    <property type="protein sequence ID" value="GAA1759021.1"/>
    <property type="molecule type" value="Genomic_DNA"/>
</dbReference>
<protein>
    <submittedName>
        <fullName evidence="2">ROK family transcriptional regulator</fullName>
    </submittedName>
</protein>
<dbReference type="PROSITE" id="PS01125">
    <property type="entry name" value="ROK"/>
    <property type="match status" value="1"/>
</dbReference>
<sequence length="419" mass="44530">MGDVATARRGTNLPRMGDFNRSVIFDAIRRAPEGRSRVELVEMSGLSTQTVSNIARWLLEQELVVEAGKERAGIGKPRTLLRLNRTGMFAVGVHIDPAVMTFVVLDLVGGVVAHSRRRTPKANRPERVMALIHDGIEQLIADSEVPRDKIVGVGVAAPGPIDQERGTIVDPPHLVDWHRVPLRDALETSTGLPVLVDKDVTAAAVAETWAGGASGAGSFVFVYLGTGVGAGLVVHDELMRGVSGNAGEVGHIVTDPEGPVCWCGQRGCVAVTCTPQAMVEEAERAEVIPETRHAATLLRDARDVDAQFTRLCRVAAGGDAAAGDILNRAAEHTARAVAVLTNLLDVDRVVFGGPMWQRVSERYLERIPPHLDAFSATGALRRVPVVGTGVGDDVGAIGAACLVLERTFTPSAARLLLAH</sequence>